<keyword evidence="2" id="KW-0723">Serine/threonine-protein kinase</keyword>
<dbReference type="SUPFAM" id="SSF158745">
    <property type="entry name" value="LanC-like"/>
    <property type="match status" value="1"/>
</dbReference>
<evidence type="ECO:0000313" key="9">
    <source>
        <dbReference type="EMBL" id="MFC4536472.1"/>
    </source>
</evidence>
<dbReference type="InterPro" id="IPR011009">
    <property type="entry name" value="Kinase-like_dom_sf"/>
</dbReference>
<evidence type="ECO:0000256" key="7">
    <source>
        <dbReference type="SAM" id="MobiDB-lite"/>
    </source>
</evidence>
<dbReference type="InterPro" id="IPR057929">
    <property type="entry name" value="RamC_N"/>
</dbReference>
<dbReference type="SMART" id="SM01260">
    <property type="entry name" value="LANC_like"/>
    <property type="match status" value="1"/>
</dbReference>
<keyword evidence="4" id="KW-0547">Nucleotide-binding</keyword>
<dbReference type="PANTHER" id="PTHR43289:SF6">
    <property type="entry name" value="SERINE_THREONINE-PROTEIN KINASE NEKL-3"/>
    <property type="match status" value="1"/>
</dbReference>
<evidence type="ECO:0000313" key="10">
    <source>
        <dbReference type="Proteomes" id="UP001596004"/>
    </source>
</evidence>
<feature type="compositionally biased region" description="Low complexity" evidence="7">
    <location>
        <begin position="215"/>
        <end position="231"/>
    </location>
</feature>
<keyword evidence="6" id="KW-0067">ATP-binding</keyword>
<dbReference type="NCBIfam" id="NF038150">
    <property type="entry name" value="lanthi_synth_IV"/>
    <property type="match status" value="1"/>
</dbReference>
<dbReference type="PRINTS" id="PR01950">
    <property type="entry name" value="LANCSUPER"/>
</dbReference>
<feature type="region of interest" description="Disordered" evidence="7">
    <location>
        <begin position="517"/>
        <end position="557"/>
    </location>
</feature>
<accession>A0ABV9CUU6</accession>
<dbReference type="Gene3D" id="1.50.10.20">
    <property type="match status" value="1"/>
</dbReference>
<dbReference type="SMART" id="SM00220">
    <property type="entry name" value="S_TKc"/>
    <property type="match status" value="1"/>
</dbReference>
<dbReference type="Pfam" id="PF05147">
    <property type="entry name" value="LANC_like"/>
    <property type="match status" value="1"/>
</dbReference>
<dbReference type="RefSeq" id="WP_380850987.1">
    <property type="nucleotide sequence ID" value="NZ_JBHSFP010000046.1"/>
</dbReference>
<feature type="domain" description="Protein kinase" evidence="8">
    <location>
        <begin position="249"/>
        <end position="521"/>
    </location>
</feature>
<dbReference type="EC" id="2.7.11.1" evidence="1"/>
<reference evidence="10" key="1">
    <citation type="journal article" date="2019" name="Int. J. Syst. Evol. Microbiol.">
        <title>The Global Catalogue of Microorganisms (GCM) 10K type strain sequencing project: providing services to taxonomists for standard genome sequencing and annotation.</title>
        <authorList>
            <consortium name="The Broad Institute Genomics Platform"/>
            <consortium name="The Broad Institute Genome Sequencing Center for Infectious Disease"/>
            <person name="Wu L."/>
            <person name="Ma J."/>
        </authorList>
    </citation>
    <scope>NUCLEOTIDE SEQUENCE [LARGE SCALE GENOMIC DNA]</scope>
    <source>
        <strain evidence="10">CGMCC 4.7132</strain>
    </source>
</reference>
<evidence type="ECO:0000259" key="8">
    <source>
        <dbReference type="PROSITE" id="PS50011"/>
    </source>
</evidence>
<keyword evidence="5" id="KW-0418">Kinase</keyword>
<feature type="compositionally biased region" description="Pro residues" evidence="7">
    <location>
        <begin position="202"/>
        <end position="214"/>
    </location>
</feature>
<sequence>MTGETILPDIVRAVLAREGAGGWRVEPGEFWCSVRREAGSRAQGWKLHLSATPLSAPLVLGRAAAVLARHGCPFKFAGTLERVAELTSPRYDRAGGGKFITAYPDVDDERLRELAGELHRATEGLPGPGILSDRPYRPGSLVHYRYGAFRGLVMLGNDGSREAMLVAPDGSLVLDERKPWYSPPPWAPRDPFVPSQTAPGGPRTPPARPAPPAPASAAPAAAPAVMAPAGEPSERDGGTVAAVLLGGRYVVRKAIRHALKGGVFEAVDDRTGAPVIVKQARRHVGATPGGLDVRDTLRHEAAMLELMEPSGVTPLTGGLFEQQGDLFLVQQSIAGVTLREWVHANTAFGEDGLWGPPPADAQRLASELARLVALVHAQGLVLQDFNPNNVMVTEDGGLRLIDLELLARPGEPAMRACTPGYGAPEQGARPGYGPAPELSADLYGLGATLFHLATGADPHLPADDPPGRTSRGRLGAWLAHMSRGNPAAARLAPLILALLEEDPGRRPALGLVRRTLASPPASTAPPASAGGPAAPADPPLADGPASASGPALAGDSASAGGPALFVAPAPSGVPSWAAVPPARIGPDESGRADIGQGEDDLGRLLDDGLAHLVASMNPSDPERLWPTGGFGRSTDPFNVQHGAAGVLGVLVRAYEARPDPELREAVAAAAGWIGRRVLREPRMLPGLYFGRSGTAWALLEAGRVLGDEELDRLAADLALRVPVRWPNPDICHGMAGAGMTQLRFWEVTGREVFLSRARQAAASVAEAAVRVDGRLLWPVPRDFASTLAGLTHYGFAHGVAGTGAFLLAAGRALGEPAYGELAAEAAGTLTRVARVEDDAAYWPSGEGDDRLLTHWCSGSSGVGTFLVRMWRETGDETLLRLVSGAAVAIHRSRWHADTGQCHGLSGDAEFLLDLAQAGAGERHRGWALDLATAIYLRHALRDGRMVIAPDKGTQVFADFNVGLSGVVALLLRLRDGGPRMWLPEVLAGPAAP</sequence>
<protein>
    <recommendedName>
        <fullName evidence="1">non-specific serine/threonine protein kinase</fullName>
        <ecNumber evidence="1">2.7.11.1</ecNumber>
    </recommendedName>
</protein>
<dbReference type="SUPFAM" id="SSF56112">
    <property type="entry name" value="Protein kinase-like (PK-like)"/>
    <property type="match status" value="1"/>
</dbReference>
<evidence type="ECO:0000256" key="6">
    <source>
        <dbReference type="ARBA" id="ARBA00022840"/>
    </source>
</evidence>
<gene>
    <name evidence="9" type="primary">lanL</name>
    <name evidence="9" type="ORF">ACFO60_37370</name>
</gene>
<evidence type="ECO:0000256" key="2">
    <source>
        <dbReference type="ARBA" id="ARBA00022527"/>
    </source>
</evidence>
<dbReference type="Proteomes" id="UP001596004">
    <property type="component" value="Unassembled WGS sequence"/>
</dbReference>
<dbReference type="Pfam" id="PF00069">
    <property type="entry name" value="Pkinase"/>
    <property type="match status" value="1"/>
</dbReference>
<name>A0ABV9CUU6_9ACTN</name>
<evidence type="ECO:0000256" key="4">
    <source>
        <dbReference type="ARBA" id="ARBA00022741"/>
    </source>
</evidence>
<dbReference type="CDD" id="cd04791">
    <property type="entry name" value="LanC_SerThrkinase"/>
    <property type="match status" value="1"/>
</dbReference>
<dbReference type="InterPro" id="IPR007822">
    <property type="entry name" value="LANC-like"/>
</dbReference>
<feature type="region of interest" description="Disordered" evidence="7">
    <location>
        <begin position="183"/>
        <end position="236"/>
    </location>
</feature>
<organism evidence="9 10">
    <name type="scientific">Sphaerisporangium dianthi</name>
    <dbReference type="NCBI Taxonomy" id="1436120"/>
    <lineage>
        <taxon>Bacteria</taxon>
        <taxon>Bacillati</taxon>
        <taxon>Actinomycetota</taxon>
        <taxon>Actinomycetes</taxon>
        <taxon>Streptosporangiales</taxon>
        <taxon>Streptosporangiaceae</taxon>
        <taxon>Sphaerisporangium</taxon>
    </lineage>
</organism>
<evidence type="ECO:0000256" key="5">
    <source>
        <dbReference type="ARBA" id="ARBA00022777"/>
    </source>
</evidence>
<dbReference type="InterPro" id="IPR000719">
    <property type="entry name" value="Prot_kinase_dom"/>
</dbReference>
<keyword evidence="3" id="KW-0808">Transferase</keyword>
<dbReference type="Gene3D" id="1.10.510.10">
    <property type="entry name" value="Transferase(Phosphotransferase) domain 1"/>
    <property type="match status" value="1"/>
</dbReference>
<comment type="caution">
    <text evidence="9">The sequence shown here is derived from an EMBL/GenBank/DDBJ whole genome shotgun (WGS) entry which is preliminary data.</text>
</comment>
<dbReference type="PANTHER" id="PTHR43289">
    <property type="entry name" value="MITOGEN-ACTIVATED PROTEIN KINASE KINASE KINASE 20-RELATED"/>
    <property type="match status" value="1"/>
</dbReference>
<dbReference type="PROSITE" id="PS50011">
    <property type="entry name" value="PROTEIN_KINASE_DOM"/>
    <property type="match status" value="1"/>
</dbReference>
<keyword evidence="10" id="KW-1185">Reference proteome</keyword>
<evidence type="ECO:0000256" key="3">
    <source>
        <dbReference type="ARBA" id="ARBA00022679"/>
    </source>
</evidence>
<dbReference type="Pfam" id="PF25816">
    <property type="entry name" value="RamC_N"/>
    <property type="match status" value="1"/>
</dbReference>
<evidence type="ECO:0000256" key="1">
    <source>
        <dbReference type="ARBA" id="ARBA00012513"/>
    </source>
</evidence>
<dbReference type="EMBL" id="JBHSFP010000046">
    <property type="protein sequence ID" value="MFC4536472.1"/>
    <property type="molecule type" value="Genomic_DNA"/>
</dbReference>
<dbReference type="InterPro" id="IPR058053">
    <property type="entry name" value="RamC_C"/>
</dbReference>
<proteinExistence type="predicted"/>